<evidence type="ECO:0000256" key="1">
    <source>
        <dbReference type="SAM" id="MobiDB-lite"/>
    </source>
</evidence>
<evidence type="ECO:0000313" key="3">
    <source>
        <dbReference type="Proteomes" id="UP000297229"/>
    </source>
</evidence>
<accession>A0A4Z1JA05</accession>
<reference evidence="2 3" key="1">
    <citation type="submission" date="2017-12" db="EMBL/GenBank/DDBJ databases">
        <title>Comparative genomics of Botrytis spp.</title>
        <authorList>
            <person name="Valero-Jimenez C.A."/>
            <person name="Tapia P."/>
            <person name="Veloso J."/>
            <person name="Silva-Moreno E."/>
            <person name="Staats M."/>
            <person name="Valdes J.H."/>
            <person name="Van Kan J.A.L."/>
        </authorList>
    </citation>
    <scope>NUCLEOTIDE SEQUENCE [LARGE SCALE GENOMIC DNA]</scope>
    <source>
        <strain evidence="2 3">Be9601</strain>
    </source>
</reference>
<sequence>MTNHYRVKAQDLFVHPQEFPNYPPGTTYSSNAREENFPTGDGGNQETHFSSTPTGFWSPIGDFQRVNCKMAAIIKPKMYTARLFCWWIGDKNFAVKNFDTRNAHGAAQKNDQMDQTEWYELGDRVF</sequence>
<dbReference type="AlphaFoldDB" id="A0A4Z1JA05"/>
<feature type="compositionally biased region" description="Polar residues" evidence="1">
    <location>
        <begin position="44"/>
        <end position="53"/>
    </location>
</feature>
<proteinExistence type="predicted"/>
<dbReference type="Proteomes" id="UP000297229">
    <property type="component" value="Unassembled WGS sequence"/>
</dbReference>
<protein>
    <submittedName>
        <fullName evidence="2">Uncharacterized protein</fullName>
    </submittedName>
</protein>
<organism evidence="2 3">
    <name type="scientific">Botrytis elliptica</name>
    <dbReference type="NCBI Taxonomy" id="278938"/>
    <lineage>
        <taxon>Eukaryota</taxon>
        <taxon>Fungi</taxon>
        <taxon>Dikarya</taxon>
        <taxon>Ascomycota</taxon>
        <taxon>Pezizomycotina</taxon>
        <taxon>Leotiomycetes</taxon>
        <taxon>Helotiales</taxon>
        <taxon>Sclerotiniaceae</taxon>
        <taxon>Botrytis</taxon>
    </lineage>
</organism>
<name>A0A4Z1JA05_9HELO</name>
<keyword evidence="3" id="KW-1185">Reference proteome</keyword>
<comment type="caution">
    <text evidence="2">The sequence shown here is derived from an EMBL/GenBank/DDBJ whole genome shotgun (WGS) entry which is preliminary data.</text>
</comment>
<gene>
    <name evidence="2" type="ORF">BELL_0832g00060</name>
</gene>
<evidence type="ECO:0000313" key="2">
    <source>
        <dbReference type="EMBL" id="TGO68370.1"/>
    </source>
</evidence>
<dbReference type="EMBL" id="PQXM01000830">
    <property type="protein sequence ID" value="TGO68370.1"/>
    <property type="molecule type" value="Genomic_DNA"/>
</dbReference>
<feature type="region of interest" description="Disordered" evidence="1">
    <location>
        <begin position="23"/>
        <end position="53"/>
    </location>
</feature>